<evidence type="ECO:0000313" key="1">
    <source>
        <dbReference type="EMBL" id="KKL17857.1"/>
    </source>
</evidence>
<gene>
    <name evidence="1" type="ORF">LCGC14_2481360</name>
</gene>
<comment type="caution">
    <text evidence="1">The sequence shown here is derived from an EMBL/GenBank/DDBJ whole genome shotgun (WGS) entry which is preliminary data.</text>
</comment>
<sequence length="28" mass="3103">MMIRITADITIDEKEIELKYIHASGPGG</sequence>
<protein>
    <submittedName>
        <fullName evidence="1">Uncharacterized protein</fullName>
    </submittedName>
</protein>
<dbReference type="EMBL" id="LAZR01039095">
    <property type="protein sequence ID" value="KKL17857.1"/>
    <property type="molecule type" value="Genomic_DNA"/>
</dbReference>
<proteinExistence type="predicted"/>
<organism evidence="1">
    <name type="scientific">marine sediment metagenome</name>
    <dbReference type="NCBI Taxonomy" id="412755"/>
    <lineage>
        <taxon>unclassified sequences</taxon>
        <taxon>metagenomes</taxon>
        <taxon>ecological metagenomes</taxon>
    </lineage>
</organism>
<reference evidence="1" key="1">
    <citation type="journal article" date="2015" name="Nature">
        <title>Complex archaea that bridge the gap between prokaryotes and eukaryotes.</title>
        <authorList>
            <person name="Spang A."/>
            <person name="Saw J.H."/>
            <person name="Jorgensen S.L."/>
            <person name="Zaremba-Niedzwiedzka K."/>
            <person name="Martijn J."/>
            <person name="Lind A.E."/>
            <person name="van Eijk R."/>
            <person name="Schleper C."/>
            <person name="Guy L."/>
            <person name="Ettema T.J."/>
        </authorList>
    </citation>
    <scope>NUCLEOTIDE SEQUENCE</scope>
</reference>
<dbReference type="AlphaFoldDB" id="A0A0F9BV98"/>
<dbReference type="Gene3D" id="3.30.160.20">
    <property type="match status" value="1"/>
</dbReference>
<feature type="non-terminal residue" evidence="1">
    <location>
        <position position="28"/>
    </location>
</feature>
<accession>A0A0F9BV98</accession>
<name>A0A0F9BV98_9ZZZZ</name>